<dbReference type="EMBL" id="JBJKFK010000012">
    <property type="protein sequence ID" value="KAL3321082.1"/>
    <property type="molecule type" value="Genomic_DNA"/>
</dbReference>
<feature type="compositionally biased region" description="Polar residues" evidence="7">
    <location>
        <begin position="641"/>
        <end position="661"/>
    </location>
</feature>
<gene>
    <name evidence="9" type="ORF">Ciccas_000245</name>
</gene>
<accession>A0ABD2QPL5</accession>
<evidence type="ECO:0000313" key="9">
    <source>
        <dbReference type="EMBL" id="KAL3321082.1"/>
    </source>
</evidence>
<keyword evidence="4 6" id="KW-1133">Transmembrane helix</keyword>
<keyword evidence="10" id="KW-1185">Reference proteome</keyword>
<evidence type="ECO:0000256" key="4">
    <source>
        <dbReference type="ARBA" id="ARBA00022989"/>
    </source>
</evidence>
<keyword evidence="5 6" id="KW-0472">Membrane</keyword>
<feature type="region of interest" description="Disordered" evidence="7">
    <location>
        <begin position="624"/>
        <end position="670"/>
    </location>
</feature>
<evidence type="ECO:0000259" key="8">
    <source>
        <dbReference type="Pfam" id="PF05041"/>
    </source>
</evidence>
<evidence type="ECO:0000256" key="2">
    <source>
        <dbReference type="ARBA" id="ARBA00010170"/>
    </source>
</evidence>
<feature type="region of interest" description="Disordered" evidence="7">
    <location>
        <begin position="337"/>
        <end position="360"/>
    </location>
</feature>
<dbReference type="InterPro" id="IPR039797">
    <property type="entry name" value="Pecanex"/>
</dbReference>
<dbReference type="Pfam" id="PF05041">
    <property type="entry name" value="Pecanex_C"/>
    <property type="match status" value="1"/>
</dbReference>
<protein>
    <recommendedName>
        <fullName evidence="6">Pecanex-like protein</fullName>
    </recommendedName>
</protein>
<feature type="transmembrane region" description="Helical" evidence="6">
    <location>
        <begin position="192"/>
        <end position="210"/>
    </location>
</feature>
<evidence type="ECO:0000256" key="1">
    <source>
        <dbReference type="ARBA" id="ARBA00004141"/>
    </source>
</evidence>
<dbReference type="GO" id="GO:0016020">
    <property type="term" value="C:membrane"/>
    <property type="evidence" value="ECO:0007669"/>
    <property type="project" value="UniProtKB-SubCell"/>
</dbReference>
<evidence type="ECO:0000256" key="6">
    <source>
        <dbReference type="RuleBase" id="RU367089"/>
    </source>
</evidence>
<evidence type="ECO:0000256" key="3">
    <source>
        <dbReference type="ARBA" id="ARBA00022692"/>
    </source>
</evidence>
<reference evidence="9 10" key="1">
    <citation type="submission" date="2024-11" db="EMBL/GenBank/DDBJ databases">
        <title>Adaptive evolution of stress response genes in parasites aligns with host niche diversity.</title>
        <authorList>
            <person name="Hahn C."/>
            <person name="Resl P."/>
        </authorList>
    </citation>
    <scope>NUCLEOTIDE SEQUENCE [LARGE SCALE GENOMIC DNA]</scope>
    <source>
        <strain evidence="9">EGGRZ-B1_66</strain>
        <tissue evidence="9">Body</tissue>
    </source>
</reference>
<feature type="region of interest" description="Disordered" evidence="7">
    <location>
        <begin position="385"/>
        <end position="406"/>
    </location>
</feature>
<comment type="caution">
    <text evidence="6">Lacks conserved residue(s) required for the propagation of feature annotation.</text>
</comment>
<feature type="domain" description="Pecanex C-terminal" evidence="8">
    <location>
        <begin position="463"/>
        <end position="582"/>
    </location>
</feature>
<feature type="region of interest" description="Disordered" evidence="7">
    <location>
        <begin position="228"/>
        <end position="248"/>
    </location>
</feature>
<evidence type="ECO:0000256" key="7">
    <source>
        <dbReference type="SAM" id="MobiDB-lite"/>
    </source>
</evidence>
<evidence type="ECO:0000313" key="10">
    <source>
        <dbReference type="Proteomes" id="UP001626550"/>
    </source>
</evidence>
<feature type="compositionally biased region" description="Polar residues" evidence="7">
    <location>
        <begin position="228"/>
        <end position="244"/>
    </location>
</feature>
<sequence>MFWEKRHRTQRLEVGNTSLAAQVRSVTEDQVMTNLNAILYEHLARQLQRNLAGDIALGRFAGGNVVAGDIFILCSEQFNCIVHIVEVGRDLVTFQLRGLEFTGTYCHSREAGVLHESINTGWKPDKNPTMARRERLKFKARIEKLFIPFPKMVKMRTLAYEFVTEPYVFRAYTIFDHSATSTLQVYGFRREFIFFYMLCIVYYASTLPGLRPRLRLLASVLQKNGFLPSNKNQNSPTKESSTSLEKPEEHSTILLAGSSASPIKLDAPVMRLDPFNGLNGLSFNTPPGGRSASMDSVSSIGCGTINKKQVVFWQDQKEYLTAMSSWIDFCRNRNEVQSQESRRKRLEEQEPNTPRSMGDDFASRLLFNDEEADFNLDRLHRQEVTTSESQCRKSSHSENGSVNPAEATQDKDQLLLTGLCFALCGLGRRLLLGEQTGPSALRIPIETFMLKLHDLFKGDARRTVLICPESDPRWRHAVLNDVSQLFSFRRLQDKDSSNLGRFRLITLKKCRVQLRVVKMNSECVRGFWAAQQREQIFLRSRNPERGSIQSAVPVLRNLIGSSADQPIGYPIYVSPLITSFTGDNLLHRFVMGSELRCCEAPQKNNEIVPTRAPLTSCCRSRCCNSTSNDSCYRQGRRSKSPPISTRATAGAENSSVLSTRSGPPDSPTGDVMLPDLLLPIPRPPVISAEVHEKQPKSQHDPLSPVVVHLRTESQTLGAGLVKRLVFPVTGWEKKVMPLQDLQALMSNQEVTEQHLQELRWTIRHRWQPCHAEIAQRSLCHRTLALITLAQQQGEISAPAQTLAKQFESRFLVVYETEALSTNLHHSL</sequence>
<dbReference type="InterPro" id="IPR007735">
    <property type="entry name" value="Pecanex_C"/>
</dbReference>
<comment type="similarity">
    <text evidence="2 6">Belongs to the pecanex family.</text>
</comment>
<proteinExistence type="inferred from homology"/>
<comment type="caution">
    <text evidence="9">The sequence shown here is derived from an EMBL/GenBank/DDBJ whole genome shotgun (WGS) entry which is preliminary data.</text>
</comment>
<comment type="subcellular location">
    <subcellularLocation>
        <location evidence="1 6">Membrane</location>
        <topology evidence="1 6">Multi-pass membrane protein</topology>
    </subcellularLocation>
</comment>
<dbReference type="AlphaFoldDB" id="A0ABD2QPL5"/>
<dbReference type="PANTHER" id="PTHR12372">
    <property type="entry name" value="PECANEX"/>
    <property type="match status" value="1"/>
</dbReference>
<organism evidence="9 10">
    <name type="scientific">Cichlidogyrus casuarinus</name>
    <dbReference type="NCBI Taxonomy" id="1844966"/>
    <lineage>
        <taxon>Eukaryota</taxon>
        <taxon>Metazoa</taxon>
        <taxon>Spiralia</taxon>
        <taxon>Lophotrochozoa</taxon>
        <taxon>Platyhelminthes</taxon>
        <taxon>Monogenea</taxon>
        <taxon>Monopisthocotylea</taxon>
        <taxon>Dactylogyridea</taxon>
        <taxon>Ancyrocephalidae</taxon>
        <taxon>Cichlidogyrus</taxon>
    </lineage>
</organism>
<dbReference type="PANTHER" id="PTHR12372:SF7">
    <property type="entry name" value="PROTEIN PECANEX"/>
    <property type="match status" value="1"/>
</dbReference>
<dbReference type="Proteomes" id="UP001626550">
    <property type="component" value="Unassembled WGS sequence"/>
</dbReference>
<keyword evidence="3 6" id="KW-0812">Transmembrane</keyword>
<evidence type="ECO:0000256" key="5">
    <source>
        <dbReference type="ARBA" id="ARBA00023136"/>
    </source>
</evidence>
<name>A0ABD2QPL5_9PLAT</name>